<dbReference type="GO" id="GO:0042256">
    <property type="term" value="P:cytosolic ribosome assembly"/>
    <property type="evidence" value="ECO:0007669"/>
    <property type="project" value="UniProtKB-UniRule"/>
</dbReference>
<dbReference type="GO" id="GO:0005737">
    <property type="term" value="C:cytoplasm"/>
    <property type="evidence" value="ECO:0007669"/>
    <property type="project" value="UniProtKB-SubCell"/>
</dbReference>
<dbReference type="NCBIfam" id="TIGR00090">
    <property type="entry name" value="rsfS_iojap_ybeB"/>
    <property type="match status" value="1"/>
</dbReference>
<sequence>MNAKQESCVTESPQSESEPKTDARPSVEHHASGAAVNRVNPKRSLELALAAARTAAENGGTDLIVLDMSPHTAIFDYFVIATGSSRRQLHAMSEEIDHCLEDEMNDKRMNIDGYAESRWIVLDYGTVVIHLFEEEARENYALESLWADAKKVDLTDALKNVR</sequence>
<comment type="similarity">
    <text evidence="1 2">Belongs to the Iojap/RsfS family.</text>
</comment>
<protein>
    <recommendedName>
        <fullName evidence="2">Ribosomal silencing factor RsfS</fullName>
    </recommendedName>
</protein>
<dbReference type="EMBL" id="CP042912">
    <property type="protein sequence ID" value="QEG21116.1"/>
    <property type="molecule type" value="Genomic_DNA"/>
</dbReference>
<dbReference type="GO" id="GO:0043023">
    <property type="term" value="F:ribosomal large subunit binding"/>
    <property type="evidence" value="ECO:0007669"/>
    <property type="project" value="TreeGrafter"/>
</dbReference>
<keyword evidence="2" id="KW-0810">Translation regulation</keyword>
<dbReference type="RefSeq" id="WP_075081862.1">
    <property type="nucleotide sequence ID" value="NZ_CP042912.1"/>
</dbReference>
<evidence type="ECO:0000313" key="4">
    <source>
        <dbReference type="EMBL" id="QEG21116.1"/>
    </source>
</evidence>
<dbReference type="GO" id="GO:0017148">
    <property type="term" value="P:negative regulation of translation"/>
    <property type="evidence" value="ECO:0007669"/>
    <property type="project" value="UniProtKB-UniRule"/>
</dbReference>
<dbReference type="InterPro" id="IPR043519">
    <property type="entry name" value="NT_sf"/>
</dbReference>
<dbReference type="Pfam" id="PF02410">
    <property type="entry name" value="RsfS"/>
    <property type="match status" value="1"/>
</dbReference>
<dbReference type="PANTHER" id="PTHR21043">
    <property type="entry name" value="IOJAP SUPERFAMILY ORTHOLOG"/>
    <property type="match status" value="1"/>
</dbReference>
<accession>A0A5B9P907</accession>
<evidence type="ECO:0000256" key="3">
    <source>
        <dbReference type="SAM" id="MobiDB-lite"/>
    </source>
</evidence>
<feature type="region of interest" description="Disordered" evidence="3">
    <location>
        <begin position="1"/>
        <end position="33"/>
    </location>
</feature>
<evidence type="ECO:0000256" key="1">
    <source>
        <dbReference type="ARBA" id="ARBA00010574"/>
    </source>
</evidence>
<dbReference type="PANTHER" id="PTHR21043:SF0">
    <property type="entry name" value="MITOCHONDRIAL ASSEMBLY OF RIBOSOMAL LARGE SUBUNIT PROTEIN 1"/>
    <property type="match status" value="1"/>
</dbReference>
<dbReference type="STRING" id="980251.GCA_001642875_01970"/>
<dbReference type="SUPFAM" id="SSF81301">
    <property type="entry name" value="Nucleotidyltransferase"/>
    <property type="match status" value="1"/>
</dbReference>
<keyword evidence="5" id="KW-1185">Reference proteome</keyword>
<evidence type="ECO:0000313" key="5">
    <source>
        <dbReference type="Proteomes" id="UP000322214"/>
    </source>
</evidence>
<keyword evidence="2" id="KW-0678">Repressor</keyword>
<gene>
    <name evidence="2 4" type="primary">rsfS</name>
    <name evidence="4" type="ORF">MFFC18_09700</name>
</gene>
<dbReference type="GO" id="GO:0090071">
    <property type="term" value="P:negative regulation of ribosome biogenesis"/>
    <property type="evidence" value="ECO:0007669"/>
    <property type="project" value="UniProtKB-UniRule"/>
</dbReference>
<reference evidence="4 5" key="1">
    <citation type="submission" date="2019-08" db="EMBL/GenBank/DDBJ databases">
        <title>Deep-cultivation of Planctomycetes and their phenomic and genomic characterization uncovers novel biology.</title>
        <authorList>
            <person name="Wiegand S."/>
            <person name="Jogler M."/>
            <person name="Boedeker C."/>
            <person name="Pinto D."/>
            <person name="Vollmers J."/>
            <person name="Rivas-Marin E."/>
            <person name="Kohn T."/>
            <person name="Peeters S.H."/>
            <person name="Heuer A."/>
            <person name="Rast P."/>
            <person name="Oberbeckmann S."/>
            <person name="Bunk B."/>
            <person name="Jeske O."/>
            <person name="Meyerdierks A."/>
            <person name="Storesund J.E."/>
            <person name="Kallscheuer N."/>
            <person name="Luecker S."/>
            <person name="Lage O.M."/>
            <person name="Pohl T."/>
            <person name="Merkel B.J."/>
            <person name="Hornburger P."/>
            <person name="Mueller R.-W."/>
            <person name="Bruemmer F."/>
            <person name="Labrenz M."/>
            <person name="Spormann A.M."/>
            <person name="Op den Camp H."/>
            <person name="Overmann J."/>
            <person name="Amann R."/>
            <person name="Jetten M.S.M."/>
            <person name="Mascher T."/>
            <person name="Medema M.H."/>
            <person name="Devos D.P."/>
            <person name="Kaster A.-K."/>
            <person name="Ovreas L."/>
            <person name="Rohde M."/>
            <person name="Galperin M.Y."/>
            <person name="Jogler C."/>
        </authorList>
    </citation>
    <scope>NUCLEOTIDE SEQUENCE [LARGE SCALE GENOMIC DNA]</scope>
    <source>
        <strain evidence="4 5">FC18</strain>
    </source>
</reference>
<dbReference type="Gene3D" id="3.30.460.10">
    <property type="entry name" value="Beta Polymerase, domain 2"/>
    <property type="match status" value="1"/>
</dbReference>
<feature type="compositionally biased region" description="Basic and acidic residues" evidence="3">
    <location>
        <begin position="17"/>
        <end position="31"/>
    </location>
</feature>
<evidence type="ECO:0000256" key="2">
    <source>
        <dbReference type="HAMAP-Rule" id="MF_01477"/>
    </source>
</evidence>
<organism evidence="4 5">
    <name type="scientific">Mariniblastus fucicola</name>
    <dbReference type="NCBI Taxonomy" id="980251"/>
    <lineage>
        <taxon>Bacteria</taxon>
        <taxon>Pseudomonadati</taxon>
        <taxon>Planctomycetota</taxon>
        <taxon>Planctomycetia</taxon>
        <taxon>Pirellulales</taxon>
        <taxon>Pirellulaceae</taxon>
        <taxon>Mariniblastus</taxon>
    </lineage>
</organism>
<comment type="subunit">
    <text evidence="2">Interacts with ribosomal protein uL14 (rplN).</text>
</comment>
<dbReference type="HAMAP" id="MF_01477">
    <property type="entry name" value="Iojap_RsfS"/>
    <property type="match status" value="1"/>
</dbReference>
<comment type="function">
    <text evidence="2">Functions as a ribosomal silencing factor. Interacts with ribosomal protein uL14 (rplN), blocking formation of intersubunit bridge B8. Prevents association of the 30S and 50S ribosomal subunits and the formation of functional ribosomes, thus repressing translation.</text>
</comment>
<keyword evidence="2" id="KW-0963">Cytoplasm</keyword>
<feature type="compositionally biased region" description="Polar residues" evidence="3">
    <location>
        <begin position="1"/>
        <end position="16"/>
    </location>
</feature>
<dbReference type="Proteomes" id="UP000322214">
    <property type="component" value="Chromosome"/>
</dbReference>
<proteinExistence type="inferred from homology"/>
<dbReference type="KEGG" id="mff:MFFC18_09700"/>
<name>A0A5B9P907_9BACT</name>
<comment type="subcellular location">
    <subcellularLocation>
        <location evidence="2">Cytoplasm</location>
    </subcellularLocation>
</comment>
<dbReference type="AlphaFoldDB" id="A0A5B9P907"/>
<dbReference type="OrthoDB" id="9793681at2"/>
<dbReference type="InterPro" id="IPR004394">
    <property type="entry name" value="Iojap/RsfS/C7orf30"/>
</dbReference>